<comment type="caution">
    <text evidence="1">The sequence shown here is derived from an EMBL/GenBank/DDBJ whole genome shotgun (WGS) entry which is preliminary data.</text>
</comment>
<name>A0A5B7EIR2_PORTR</name>
<gene>
    <name evidence="1" type="ORF">E2C01_026649</name>
</gene>
<dbReference type="EMBL" id="VSRR010002802">
    <property type="protein sequence ID" value="MPC33305.1"/>
    <property type="molecule type" value="Genomic_DNA"/>
</dbReference>
<proteinExistence type="predicted"/>
<accession>A0A5B7EIR2</accession>
<keyword evidence="2" id="KW-1185">Reference proteome</keyword>
<sequence length="154" mass="16535">MSRIKDGMGAWKGVGRGVKEKSTRDDASHFSLDVQEGVGPVMLHFLQLYCLEASQALFRGGSVAGTTKQTVVLPDTPVSVMEATAFPAAGTPIAGNVAVAKQETAGAAHDWEGVGPNMVDHVFYGHFFREGPTKFKAYGHVRDCLFIPVIVWEA</sequence>
<dbReference type="AlphaFoldDB" id="A0A5B7EIR2"/>
<protein>
    <submittedName>
        <fullName evidence="1">Uncharacterized protein</fullName>
    </submittedName>
</protein>
<dbReference type="Proteomes" id="UP000324222">
    <property type="component" value="Unassembled WGS sequence"/>
</dbReference>
<reference evidence="1 2" key="1">
    <citation type="submission" date="2019-05" db="EMBL/GenBank/DDBJ databases">
        <title>Another draft genome of Portunus trituberculatus and its Hox gene families provides insights of decapod evolution.</title>
        <authorList>
            <person name="Jeong J.-H."/>
            <person name="Song I."/>
            <person name="Kim S."/>
            <person name="Choi T."/>
            <person name="Kim D."/>
            <person name="Ryu S."/>
            <person name="Kim W."/>
        </authorList>
    </citation>
    <scope>NUCLEOTIDE SEQUENCE [LARGE SCALE GENOMIC DNA]</scope>
    <source>
        <tissue evidence="1">Muscle</tissue>
    </source>
</reference>
<evidence type="ECO:0000313" key="1">
    <source>
        <dbReference type="EMBL" id="MPC33305.1"/>
    </source>
</evidence>
<evidence type="ECO:0000313" key="2">
    <source>
        <dbReference type="Proteomes" id="UP000324222"/>
    </source>
</evidence>
<organism evidence="1 2">
    <name type="scientific">Portunus trituberculatus</name>
    <name type="common">Swimming crab</name>
    <name type="synonym">Neptunus trituberculatus</name>
    <dbReference type="NCBI Taxonomy" id="210409"/>
    <lineage>
        <taxon>Eukaryota</taxon>
        <taxon>Metazoa</taxon>
        <taxon>Ecdysozoa</taxon>
        <taxon>Arthropoda</taxon>
        <taxon>Crustacea</taxon>
        <taxon>Multicrustacea</taxon>
        <taxon>Malacostraca</taxon>
        <taxon>Eumalacostraca</taxon>
        <taxon>Eucarida</taxon>
        <taxon>Decapoda</taxon>
        <taxon>Pleocyemata</taxon>
        <taxon>Brachyura</taxon>
        <taxon>Eubrachyura</taxon>
        <taxon>Portunoidea</taxon>
        <taxon>Portunidae</taxon>
        <taxon>Portuninae</taxon>
        <taxon>Portunus</taxon>
    </lineage>
</organism>